<dbReference type="PANTHER" id="PTHR43840">
    <property type="entry name" value="MITOCHONDRIAL METAL TRANSPORTER 1-RELATED"/>
    <property type="match status" value="1"/>
</dbReference>
<evidence type="ECO:0000259" key="17">
    <source>
        <dbReference type="Pfam" id="PF01545"/>
    </source>
</evidence>
<evidence type="ECO:0000256" key="1">
    <source>
        <dbReference type="ARBA" id="ARBA00004651"/>
    </source>
</evidence>
<keyword evidence="8 16" id="KW-1133">Transmembrane helix</keyword>
<evidence type="ECO:0000256" key="7">
    <source>
        <dbReference type="ARBA" id="ARBA00022906"/>
    </source>
</evidence>
<keyword evidence="7" id="KW-0864">Zinc transport</keyword>
<feature type="domain" description="Cation efflux protein transmembrane" evidence="17">
    <location>
        <begin position="25"/>
        <end position="217"/>
    </location>
</feature>
<dbReference type="GO" id="GO:0015086">
    <property type="term" value="F:cadmium ion transmembrane transporter activity"/>
    <property type="evidence" value="ECO:0007669"/>
    <property type="project" value="TreeGrafter"/>
</dbReference>
<dbReference type="FunFam" id="3.30.70.1350:FF:000002">
    <property type="entry name" value="Ferrous-iron efflux pump FieF"/>
    <property type="match status" value="1"/>
</dbReference>
<dbReference type="GO" id="GO:0015093">
    <property type="term" value="F:ferrous iron transmembrane transporter activity"/>
    <property type="evidence" value="ECO:0007669"/>
    <property type="project" value="TreeGrafter"/>
</dbReference>
<keyword evidence="9 16" id="KW-0472">Membrane</keyword>
<evidence type="ECO:0000256" key="6">
    <source>
        <dbReference type="ARBA" id="ARBA00022692"/>
    </source>
</evidence>
<feature type="domain" description="Cation efflux protein cytoplasmic" evidence="18">
    <location>
        <begin position="222"/>
        <end position="297"/>
    </location>
</feature>
<sequence>MNAPQNPAAGSPASGPVLMKRATYAAVAVALALVLMKAGAFWLTGSVAMLGTLLDSLLDGTASLVNLFAVRFALEPADRDHRFGHGKAEALAGLGQSVFIFISAGYITYESASRLIAPEPLSRSLIGIAVTVVAIALTLALVAYQRKVVRETNSLAIEADSIHYRGDLLMNLSVIAALLLSGVFGLTWADPIFGFVIAGFIAWSALQIVRNAGDQLMDKEMSEEDRDRIKQVVAAHEEAIDMHDLRTRMSGANLFIQFHLELDGSLSLMKAHRITDDIEKEIEALFPGSEVLIHQDPAGLERVPKLLRT</sequence>
<evidence type="ECO:0000256" key="8">
    <source>
        <dbReference type="ARBA" id="ARBA00022989"/>
    </source>
</evidence>
<dbReference type="Gene3D" id="1.20.1510.10">
    <property type="entry name" value="Cation efflux protein transmembrane domain"/>
    <property type="match status" value="1"/>
</dbReference>
<dbReference type="NCBIfam" id="TIGR01297">
    <property type="entry name" value="CDF"/>
    <property type="match status" value="1"/>
</dbReference>
<evidence type="ECO:0000259" key="18">
    <source>
        <dbReference type="Pfam" id="PF16916"/>
    </source>
</evidence>
<gene>
    <name evidence="19" type="ORF">M2A_2632</name>
</gene>
<feature type="transmembrane region" description="Helical" evidence="16">
    <location>
        <begin position="22"/>
        <end position="43"/>
    </location>
</feature>
<evidence type="ECO:0000256" key="11">
    <source>
        <dbReference type="ARBA" id="ARBA00047695"/>
    </source>
</evidence>
<comment type="catalytic activity">
    <reaction evidence="11">
        <text>Zn(2+)(in) + H(+)(out) = Zn(2+)(out) + H(+)(in)</text>
        <dbReference type="Rhea" id="RHEA:28839"/>
        <dbReference type="ChEBI" id="CHEBI:15378"/>
        <dbReference type="ChEBI" id="CHEBI:29105"/>
    </reaction>
</comment>
<dbReference type="RefSeq" id="WP_147446250.1">
    <property type="nucleotide sequence ID" value="NZ_BBIO01000015.1"/>
</dbReference>
<dbReference type="Gene3D" id="3.30.70.1350">
    <property type="entry name" value="Cation efflux protein, cytoplasmic domain"/>
    <property type="match status" value="1"/>
</dbReference>
<evidence type="ECO:0000256" key="2">
    <source>
        <dbReference type="ARBA" id="ARBA00010212"/>
    </source>
</evidence>
<evidence type="ECO:0000313" key="20">
    <source>
        <dbReference type="Proteomes" id="UP000028702"/>
    </source>
</evidence>
<evidence type="ECO:0000256" key="4">
    <source>
        <dbReference type="ARBA" id="ARBA00022475"/>
    </source>
</evidence>
<dbReference type="Proteomes" id="UP000028702">
    <property type="component" value="Unassembled WGS sequence"/>
</dbReference>
<name>A0A081BDL5_9HYPH</name>
<dbReference type="GO" id="GO:0006882">
    <property type="term" value="P:intracellular zinc ion homeostasis"/>
    <property type="evidence" value="ECO:0007669"/>
    <property type="project" value="TreeGrafter"/>
</dbReference>
<dbReference type="GO" id="GO:0005886">
    <property type="term" value="C:plasma membrane"/>
    <property type="evidence" value="ECO:0007669"/>
    <property type="project" value="UniProtKB-SubCell"/>
</dbReference>
<keyword evidence="5" id="KW-0408">Iron</keyword>
<feature type="transmembrane region" description="Helical" evidence="16">
    <location>
        <begin position="121"/>
        <end position="144"/>
    </location>
</feature>
<dbReference type="InterPro" id="IPR027469">
    <property type="entry name" value="Cation_efflux_TMD_sf"/>
</dbReference>
<evidence type="ECO:0000256" key="15">
    <source>
        <dbReference type="ARBA" id="ARBA00072262"/>
    </source>
</evidence>
<comment type="caution">
    <text evidence="19">The sequence shown here is derived from an EMBL/GenBank/DDBJ whole genome shotgun (WGS) entry which is preliminary data.</text>
</comment>
<evidence type="ECO:0000313" key="19">
    <source>
        <dbReference type="EMBL" id="GAK46133.1"/>
    </source>
</evidence>
<dbReference type="Pfam" id="PF01545">
    <property type="entry name" value="Cation_efflux"/>
    <property type="match status" value="1"/>
</dbReference>
<organism evidence="19 20">
    <name type="scientific">Tepidicaulis marinus</name>
    <dbReference type="NCBI Taxonomy" id="1333998"/>
    <lineage>
        <taxon>Bacteria</taxon>
        <taxon>Pseudomonadati</taxon>
        <taxon>Pseudomonadota</taxon>
        <taxon>Alphaproteobacteria</taxon>
        <taxon>Hyphomicrobiales</taxon>
        <taxon>Parvibaculaceae</taxon>
        <taxon>Tepidicaulis</taxon>
    </lineage>
</organism>
<keyword evidence="7" id="KW-0406">Ion transport</keyword>
<dbReference type="FunFam" id="1.20.1510.10:FF:000001">
    <property type="entry name" value="Ferrous-iron efflux pump FieF"/>
    <property type="match status" value="1"/>
</dbReference>
<dbReference type="Pfam" id="PF16916">
    <property type="entry name" value="ZT_dimer"/>
    <property type="match status" value="1"/>
</dbReference>
<keyword evidence="3" id="KW-0813">Transport</keyword>
<dbReference type="GO" id="GO:0015341">
    <property type="term" value="F:zinc efflux antiporter activity"/>
    <property type="evidence" value="ECO:0007669"/>
    <property type="project" value="TreeGrafter"/>
</dbReference>
<dbReference type="EMBL" id="BBIO01000015">
    <property type="protein sequence ID" value="GAK46133.1"/>
    <property type="molecule type" value="Genomic_DNA"/>
</dbReference>
<protein>
    <recommendedName>
        <fullName evidence="15">Cation-efflux pump FieF</fullName>
    </recommendedName>
    <alternativeName>
        <fullName evidence="14">Protein p34</fullName>
    </alternativeName>
</protein>
<evidence type="ECO:0000256" key="9">
    <source>
        <dbReference type="ARBA" id="ARBA00023136"/>
    </source>
</evidence>
<comment type="catalytic activity">
    <reaction evidence="12">
        <text>Cd(2+)(in) + H(+)(out) = Cd(2+)(out) + H(+)(in)</text>
        <dbReference type="Rhea" id="RHEA:28739"/>
        <dbReference type="ChEBI" id="CHEBI:15378"/>
        <dbReference type="ChEBI" id="CHEBI:48775"/>
    </reaction>
</comment>
<dbReference type="InterPro" id="IPR027470">
    <property type="entry name" value="Cation_efflux_CTD"/>
</dbReference>
<keyword evidence="20" id="KW-1185">Reference proteome</keyword>
<feature type="transmembrane region" description="Helical" evidence="16">
    <location>
        <begin position="192"/>
        <end position="209"/>
    </location>
</feature>
<evidence type="ECO:0000256" key="12">
    <source>
        <dbReference type="ARBA" id="ARBA00050984"/>
    </source>
</evidence>
<comment type="catalytic activity">
    <reaction evidence="10">
        <text>Fe(2+)(in) + H(+)(out) = Fe(2+)(out) + H(+)(in)</text>
        <dbReference type="Rhea" id="RHEA:29439"/>
        <dbReference type="ChEBI" id="CHEBI:15378"/>
        <dbReference type="ChEBI" id="CHEBI:29033"/>
    </reaction>
</comment>
<comment type="subcellular location">
    <subcellularLocation>
        <location evidence="1">Cell membrane</location>
        <topology evidence="1">Multi-pass membrane protein</topology>
    </subcellularLocation>
</comment>
<dbReference type="InterPro" id="IPR036837">
    <property type="entry name" value="Cation_efflux_CTD_sf"/>
</dbReference>
<dbReference type="InterPro" id="IPR050291">
    <property type="entry name" value="CDF_Transporter"/>
</dbReference>
<feature type="transmembrane region" description="Helical" evidence="16">
    <location>
        <begin position="49"/>
        <end position="69"/>
    </location>
</feature>
<keyword evidence="7" id="KW-0862">Zinc</keyword>
<evidence type="ECO:0000256" key="13">
    <source>
        <dbReference type="ARBA" id="ARBA00062926"/>
    </source>
</evidence>
<dbReference type="eggNOG" id="COG0053">
    <property type="taxonomic scope" value="Bacteria"/>
</dbReference>
<evidence type="ECO:0000256" key="10">
    <source>
        <dbReference type="ARBA" id="ARBA00035584"/>
    </source>
</evidence>
<dbReference type="InterPro" id="IPR002524">
    <property type="entry name" value="Cation_efflux"/>
</dbReference>
<dbReference type="AlphaFoldDB" id="A0A081BDL5"/>
<comment type="similarity">
    <text evidence="2">Belongs to the cation diffusion facilitator (CDF) transporter (TC 2.A.4) family. FieF subfamily.</text>
</comment>
<dbReference type="InterPro" id="IPR058533">
    <property type="entry name" value="Cation_efflux_TM"/>
</dbReference>
<proteinExistence type="inferred from homology"/>
<accession>A0A081BDL5</accession>
<dbReference type="STRING" id="1333998.M2A_2632"/>
<evidence type="ECO:0000256" key="5">
    <source>
        <dbReference type="ARBA" id="ARBA00022496"/>
    </source>
</evidence>
<dbReference type="SUPFAM" id="SSF160240">
    <property type="entry name" value="Cation efflux protein cytoplasmic domain-like"/>
    <property type="match status" value="1"/>
</dbReference>
<dbReference type="PANTHER" id="PTHR43840:SF41">
    <property type="entry name" value="CATION-EFFLUX PUMP FIEF"/>
    <property type="match status" value="1"/>
</dbReference>
<dbReference type="SUPFAM" id="SSF161111">
    <property type="entry name" value="Cation efflux protein transmembrane domain-like"/>
    <property type="match status" value="1"/>
</dbReference>
<comment type="subunit">
    <text evidence="13">Homodimer. The subunits are held together in a parallel orientation through zinc binding at the interface of the cytoplasmic domains.</text>
</comment>
<feature type="transmembrane region" description="Helical" evidence="16">
    <location>
        <begin position="90"/>
        <end position="109"/>
    </location>
</feature>
<feature type="transmembrane region" description="Helical" evidence="16">
    <location>
        <begin position="168"/>
        <end position="186"/>
    </location>
</feature>
<evidence type="ECO:0000256" key="3">
    <source>
        <dbReference type="ARBA" id="ARBA00022448"/>
    </source>
</evidence>
<evidence type="ECO:0000256" key="14">
    <source>
        <dbReference type="ARBA" id="ARBA00068882"/>
    </source>
</evidence>
<keyword evidence="4" id="KW-1003">Cell membrane</keyword>
<reference evidence="19 20" key="1">
    <citation type="submission" date="2014-07" db="EMBL/GenBank/DDBJ databases">
        <title>Tepidicaulis marinum gen. nov., sp. nov., a novel marine bacterium denitrifying nitrate to nitrous oxide strictly under microaerobic conditions.</title>
        <authorList>
            <person name="Takeuchi M."/>
            <person name="Yamagishi T."/>
            <person name="Kamagata Y."/>
            <person name="Oshima K."/>
            <person name="Hattori M."/>
            <person name="Katayama T."/>
            <person name="Hanada S."/>
            <person name="Tamaki H."/>
            <person name="Marumo K."/>
            <person name="Maeda H."/>
            <person name="Nedachi M."/>
            <person name="Iwasaki W."/>
            <person name="Suwa Y."/>
            <person name="Sakata S."/>
        </authorList>
    </citation>
    <scope>NUCLEOTIDE SEQUENCE [LARGE SCALE GENOMIC DNA]</scope>
    <source>
        <strain evidence="19 20">MA2</strain>
    </source>
</reference>
<evidence type="ECO:0000256" key="16">
    <source>
        <dbReference type="SAM" id="Phobius"/>
    </source>
</evidence>
<keyword evidence="6 16" id="KW-0812">Transmembrane</keyword>
<keyword evidence="5" id="KW-0410">Iron transport</keyword>